<dbReference type="Proteomes" id="UP000430146">
    <property type="component" value="Unassembled WGS sequence"/>
</dbReference>
<protein>
    <submittedName>
        <fullName evidence="1">Uncharacterized protein</fullName>
    </submittedName>
</protein>
<dbReference type="EMBL" id="CACSIP010000018">
    <property type="protein sequence ID" value="CAA0120998.1"/>
    <property type="molecule type" value="Genomic_DNA"/>
</dbReference>
<accession>A0A5S9QQH4</accession>
<dbReference type="RefSeq" id="WP_159230932.1">
    <property type="nucleotide sequence ID" value="NZ_CACSIP010000018.1"/>
</dbReference>
<keyword evidence="2" id="KW-1185">Reference proteome</keyword>
<name>A0A5S9QQH4_MYCVN</name>
<organism evidence="1 2">
    <name type="scientific">Mycolicibacterium vanbaalenii</name>
    <name type="common">Mycobacterium vanbaalenii</name>
    <dbReference type="NCBI Taxonomy" id="110539"/>
    <lineage>
        <taxon>Bacteria</taxon>
        <taxon>Bacillati</taxon>
        <taxon>Actinomycetota</taxon>
        <taxon>Actinomycetes</taxon>
        <taxon>Mycobacteriales</taxon>
        <taxon>Mycobacteriaceae</taxon>
        <taxon>Mycolicibacterium</taxon>
    </lineage>
</organism>
<sequence length="66" mass="7284">MNSSDDAQLWQLRRELADKLGQYPVETWPSPLLAAVVGVLDVYSLSQEPSVPPPADPAKRVKLQIV</sequence>
<dbReference type="AlphaFoldDB" id="A0A5S9QQH4"/>
<proteinExistence type="predicted"/>
<evidence type="ECO:0000313" key="2">
    <source>
        <dbReference type="Proteomes" id="UP000430146"/>
    </source>
</evidence>
<evidence type="ECO:0000313" key="1">
    <source>
        <dbReference type="EMBL" id="CAA0120998.1"/>
    </source>
</evidence>
<gene>
    <name evidence="1" type="ORF">AELLOGFF_04327</name>
</gene>
<reference evidence="1 2" key="1">
    <citation type="submission" date="2019-11" db="EMBL/GenBank/DDBJ databases">
        <authorList>
            <person name="Holert J."/>
        </authorList>
    </citation>
    <scope>NUCLEOTIDE SEQUENCE [LARGE SCALE GENOMIC DNA]</scope>
    <source>
        <strain evidence="1">BC8_1</strain>
    </source>
</reference>